<dbReference type="Gene3D" id="1.20.1270.280">
    <property type="match status" value="1"/>
</dbReference>
<dbReference type="EMBL" id="GFXV01003845">
    <property type="protein sequence ID" value="MBW15650.1"/>
    <property type="molecule type" value="Transcribed_RNA"/>
</dbReference>
<dbReference type="Pfam" id="PF18199">
    <property type="entry name" value="Dynein_C"/>
    <property type="match status" value="1"/>
</dbReference>
<feature type="domain" description="Dynein heavy chain region D6 P-loop" evidence="1">
    <location>
        <begin position="22"/>
        <end position="126"/>
    </location>
</feature>
<dbReference type="GO" id="GO:0008569">
    <property type="term" value="F:minus-end-directed microtubule motor activity"/>
    <property type="evidence" value="ECO:0007669"/>
    <property type="project" value="InterPro"/>
</dbReference>
<dbReference type="Pfam" id="PF03028">
    <property type="entry name" value="Dynein_heavy"/>
    <property type="match status" value="1"/>
</dbReference>
<evidence type="ECO:0000259" key="3">
    <source>
        <dbReference type="Pfam" id="PF18199"/>
    </source>
</evidence>
<dbReference type="OrthoDB" id="447173at2759"/>
<dbReference type="GO" id="GO:0007018">
    <property type="term" value="P:microtubule-based movement"/>
    <property type="evidence" value="ECO:0007669"/>
    <property type="project" value="InterPro"/>
</dbReference>
<reference evidence="4" key="1">
    <citation type="submission" date="2017-10" db="EMBL/GenBank/DDBJ databases">
        <title>Transcriptome Assembly of Sugarcane Aphid Adults.</title>
        <authorList>
            <person name="Scully E.D."/>
            <person name="Palmer N.A."/>
            <person name="Geib S.M."/>
            <person name="Sarath G."/>
            <person name="Sattler S.E."/>
        </authorList>
    </citation>
    <scope>NUCLEOTIDE SEQUENCE</scope>
    <source>
        <tissue evidence="4">Whole body</tissue>
    </source>
</reference>
<dbReference type="Gene3D" id="3.10.490.20">
    <property type="match status" value="1"/>
</dbReference>
<organism evidence="4">
    <name type="scientific">Melanaphis sacchari</name>
    <dbReference type="NCBI Taxonomy" id="742174"/>
    <lineage>
        <taxon>Eukaryota</taxon>
        <taxon>Metazoa</taxon>
        <taxon>Ecdysozoa</taxon>
        <taxon>Arthropoda</taxon>
        <taxon>Hexapoda</taxon>
        <taxon>Insecta</taxon>
        <taxon>Pterygota</taxon>
        <taxon>Neoptera</taxon>
        <taxon>Paraneoptera</taxon>
        <taxon>Hemiptera</taxon>
        <taxon>Sternorrhyncha</taxon>
        <taxon>Aphidomorpha</taxon>
        <taxon>Aphidoidea</taxon>
        <taxon>Aphididae</taxon>
        <taxon>Aphidini</taxon>
        <taxon>Melanaphis</taxon>
    </lineage>
</organism>
<dbReference type="Gene3D" id="3.40.50.300">
    <property type="entry name" value="P-loop containing nucleotide triphosphate hydrolases"/>
    <property type="match status" value="1"/>
</dbReference>
<dbReference type="GO" id="GO:0045505">
    <property type="term" value="F:dynein intermediate chain binding"/>
    <property type="evidence" value="ECO:0007669"/>
    <property type="project" value="InterPro"/>
</dbReference>
<dbReference type="AlphaFoldDB" id="A0A2H8TNS3"/>
<accession>A0A2H8TNS3</accession>
<dbReference type="Gene3D" id="1.10.8.720">
    <property type="entry name" value="Region D6 of dynein motor"/>
    <property type="match status" value="1"/>
</dbReference>
<dbReference type="GO" id="GO:0030286">
    <property type="term" value="C:dynein complex"/>
    <property type="evidence" value="ECO:0007669"/>
    <property type="project" value="InterPro"/>
</dbReference>
<dbReference type="FunFam" id="1.10.8.720:FF:000002">
    <property type="entry name" value="Dynein heavy chain 9, axonemal"/>
    <property type="match status" value="1"/>
</dbReference>
<dbReference type="PANTHER" id="PTHR46961">
    <property type="entry name" value="DYNEIN HEAVY CHAIN 1, AXONEMAL-LIKE PROTEIN"/>
    <property type="match status" value="1"/>
</dbReference>
<evidence type="ECO:0000259" key="2">
    <source>
        <dbReference type="Pfam" id="PF18198"/>
    </source>
</evidence>
<dbReference type="InterPro" id="IPR043160">
    <property type="entry name" value="Dynein_C_barrel"/>
</dbReference>
<evidence type="ECO:0000259" key="1">
    <source>
        <dbReference type="Pfam" id="PF03028"/>
    </source>
</evidence>
<dbReference type="InterPro" id="IPR004273">
    <property type="entry name" value="Dynein_heavy_D6_P-loop"/>
</dbReference>
<dbReference type="PANTHER" id="PTHR46961:SF20">
    <property type="entry name" value="LOW QUALITY PROTEIN: DYNEIN BETA CHAIN, CILIARY-LIKE"/>
    <property type="match status" value="1"/>
</dbReference>
<dbReference type="InterPro" id="IPR027417">
    <property type="entry name" value="P-loop_NTPase"/>
</dbReference>
<feature type="domain" description="Dynein heavy chain AAA lid" evidence="2">
    <location>
        <begin position="158"/>
        <end position="294"/>
    </location>
</feature>
<dbReference type="FunFam" id="1.20.1270.280:FF:000003">
    <property type="entry name" value="Dynein axonemal heavy chain 17"/>
    <property type="match status" value="1"/>
</dbReference>
<protein>
    <submittedName>
        <fullName evidence="4">Dynein beta chain, ciliary</fullName>
    </submittedName>
</protein>
<proteinExistence type="predicted"/>
<sequence>MLHFKWLLIHNYLVYYKYIMLKDVEAVGKKKGYTIEKKNFHNISLGQGQEQVAENAIELSSRMGNWVMLQNVHLVQKWLPTLDKKMEASFEHPHVNYRIFISAEPAPDPLYHIIPQGVLDSSIKITNEPPTGMMANLHKALDNFNQDTLEMCSKESEFKAILFSLCYFHASIQERSKFGAQGWNRSYPFNVGDLTISVNVLYNYLEANTKVPWEDLRYLFGEIMYGGHITDDWDRRLCRTYLEVYMNPDLMEGDLSFAPGFVAPPNTDYKLYHEYIDDLLPSESPILYGLHSNAEIGTLTARSDNLFKTLLEMQPRDLGSSGGTGMSRDEKVKQTLDDVLDKVPEPFNLIDMMSKVEEQTPYVIVSFQECERMNSLMNEIRRSLKELHLGLKGELTITADMEALEECLFMDKVPPRWEKLAYPSLLALAAWHTDLLKRLRELESWVSEFQLPSSVWLGGFFNPQSFLTAIMQSTARKMGWPLDKMCLQCDVTKRYNEEIT</sequence>
<dbReference type="GO" id="GO:0051959">
    <property type="term" value="F:dynein light intermediate chain binding"/>
    <property type="evidence" value="ECO:0007669"/>
    <property type="project" value="InterPro"/>
</dbReference>
<name>A0A2H8TNS3_9HEMI</name>
<feature type="domain" description="Dynein heavy chain C-terminal" evidence="3">
    <location>
        <begin position="301"/>
        <end position="497"/>
    </location>
</feature>
<evidence type="ECO:0000313" key="4">
    <source>
        <dbReference type="EMBL" id="MBW15650.1"/>
    </source>
</evidence>
<dbReference type="InterPro" id="IPR042219">
    <property type="entry name" value="AAA_lid_11_sf"/>
</dbReference>
<dbReference type="InterPro" id="IPR041658">
    <property type="entry name" value="AAA_lid_11"/>
</dbReference>
<dbReference type="InterPro" id="IPR041228">
    <property type="entry name" value="Dynein_C"/>
</dbReference>
<gene>
    <name evidence="4" type="primary">DYHC_0</name>
</gene>
<dbReference type="Pfam" id="PF18198">
    <property type="entry name" value="AAA_lid_11"/>
    <property type="match status" value="1"/>
</dbReference>
<dbReference type="InterPro" id="IPR026983">
    <property type="entry name" value="DHC"/>
</dbReference>